<protein>
    <submittedName>
        <fullName evidence="2">Axonemal dynein light chain</fullName>
    </submittedName>
</protein>
<dbReference type="AlphaFoldDB" id="A0A5E4N376"/>
<name>A0A5E4N376_9HEMI</name>
<dbReference type="InterPro" id="IPR019347">
    <property type="entry name" value="Axonemal_dynein_light_chain"/>
</dbReference>
<proteinExistence type="predicted"/>
<gene>
    <name evidence="2" type="ORF">CINCED_3A000105</name>
</gene>
<keyword evidence="1" id="KW-0175">Coiled coil</keyword>
<dbReference type="EMBL" id="CABPRJ010001449">
    <property type="protein sequence ID" value="VVC37557.1"/>
    <property type="molecule type" value="Genomic_DNA"/>
</dbReference>
<accession>A0A5E4N376</accession>
<dbReference type="Proteomes" id="UP000325440">
    <property type="component" value="Unassembled WGS sequence"/>
</dbReference>
<reference evidence="2 3" key="1">
    <citation type="submission" date="2019-08" db="EMBL/GenBank/DDBJ databases">
        <authorList>
            <person name="Alioto T."/>
            <person name="Alioto T."/>
            <person name="Gomez Garrido J."/>
        </authorList>
    </citation>
    <scope>NUCLEOTIDE SEQUENCE [LARGE SCALE GENOMIC DNA]</scope>
</reference>
<dbReference type="GO" id="GO:0005737">
    <property type="term" value="C:cytoplasm"/>
    <property type="evidence" value="ECO:0007669"/>
    <property type="project" value="UniProtKB-ARBA"/>
</dbReference>
<evidence type="ECO:0000313" key="2">
    <source>
        <dbReference type="EMBL" id="VVC37557.1"/>
    </source>
</evidence>
<dbReference type="Pfam" id="PF10211">
    <property type="entry name" value="Ax_dynein_light"/>
    <property type="match status" value="1"/>
</dbReference>
<evidence type="ECO:0000256" key="1">
    <source>
        <dbReference type="ARBA" id="ARBA00023054"/>
    </source>
</evidence>
<evidence type="ECO:0000313" key="3">
    <source>
        <dbReference type="Proteomes" id="UP000325440"/>
    </source>
</evidence>
<keyword evidence="3" id="KW-1185">Reference proteome</keyword>
<sequence>MYKSEGCVNGFTLINFKPPLGKPNFHGVKDKNICDKNPLPLGLGDDSGLMNEMSSEKVLSLIMPPREWEKDGVTRRQKISSQPATKTEVKQLGINLDNSLVSW</sequence>
<organism evidence="2 3">
    <name type="scientific">Cinara cedri</name>
    <dbReference type="NCBI Taxonomy" id="506608"/>
    <lineage>
        <taxon>Eukaryota</taxon>
        <taxon>Metazoa</taxon>
        <taxon>Ecdysozoa</taxon>
        <taxon>Arthropoda</taxon>
        <taxon>Hexapoda</taxon>
        <taxon>Insecta</taxon>
        <taxon>Pterygota</taxon>
        <taxon>Neoptera</taxon>
        <taxon>Paraneoptera</taxon>
        <taxon>Hemiptera</taxon>
        <taxon>Sternorrhyncha</taxon>
        <taxon>Aphidomorpha</taxon>
        <taxon>Aphidoidea</taxon>
        <taxon>Aphididae</taxon>
        <taxon>Lachninae</taxon>
        <taxon>Cinara</taxon>
    </lineage>
</organism>